<keyword evidence="1" id="KW-0560">Oxidoreductase</keyword>
<accession>A0A4Q7Z2C1</accession>
<dbReference type="Proteomes" id="UP000292958">
    <property type="component" value="Unassembled WGS sequence"/>
</dbReference>
<proteinExistence type="predicted"/>
<organism evidence="1 2">
    <name type="scientific">Edaphobacter modestus</name>
    <dbReference type="NCBI Taxonomy" id="388466"/>
    <lineage>
        <taxon>Bacteria</taxon>
        <taxon>Pseudomonadati</taxon>
        <taxon>Acidobacteriota</taxon>
        <taxon>Terriglobia</taxon>
        <taxon>Terriglobales</taxon>
        <taxon>Acidobacteriaceae</taxon>
        <taxon>Edaphobacter</taxon>
    </lineage>
</organism>
<dbReference type="Pfam" id="PF14100">
    <property type="entry name" value="DUF6807"/>
    <property type="match status" value="1"/>
</dbReference>
<gene>
    <name evidence="1" type="ORF">BDD14_5413</name>
</gene>
<keyword evidence="1" id="KW-0503">Monooxygenase</keyword>
<sequence>MQSKRRYPDFVFLVTALSILPSLGYGEPVSLTRHGDNIEVQIGGKPFTTYTFDPNISKAFLEPLRDANGVIVTRQLAVGNDIPPGHEHDKGFEPHQRAMYFGHGDINGYSFWIEEAFNKYYTHSAPPPYGRMVFRKIDEMRSGTSSGVIRATFDLEGPDRKPFAQETQEYKFSGDKDSRVIDCEFVIKAGKEPVKFGDTKEGTFAVRLAPELDAPGGTMVNSEGGEGESQVWGKRANWVNVDGVINGQKLGVAVFDSPDSFRHPTYWHARGYGLLAANPFGLSYFYSDPKHNGSYTLPAGESIKFHYRVLIHEGTYKDAGVSEKYSQYVAHP</sequence>
<evidence type="ECO:0000313" key="2">
    <source>
        <dbReference type="Proteomes" id="UP000292958"/>
    </source>
</evidence>
<reference evidence="1 2" key="1">
    <citation type="submission" date="2019-02" db="EMBL/GenBank/DDBJ databases">
        <title>Genomic Encyclopedia of Archaeal and Bacterial Type Strains, Phase II (KMG-II): from individual species to whole genera.</title>
        <authorList>
            <person name="Goeker M."/>
        </authorList>
    </citation>
    <scope>NUCLEOTIDE SEQUENCE [LARGE SCALE GENOMIC DNA]</scope>
    <source>
        <strain evidence="1 2">DSM 18101</strain>
    </source>
</reference>
<dbReference type="EMBL" id="SHKW01000001">
    <property type="protein sequence ID" value="RZU43713.1"/>
    <property type="molecule type" value="Genomic_DNA"/>
</dbReference>
<protein>
    <submittedName>
        <fullName evidence="1">Methane monooxygenase PmoA-like</fullName>
    </submittedName>
</protein>
<dbReference type="GO" id="GO:0004497">
    <property type="term" value="F:monooxygenase activity"/>
    <property type="evidence" value="ECO:0007669"/>
    <property type="project" value="UniProtKB-KW"/>
</dbReference>
<comment type="caution">
    <text evidence="1">The sequence shown here is derived from an EMBL/GenBank/DDBJ whole genome shotgun (WGS) entry which is preliminary data.</text>
</comment>
<evidence type="ECO:0000313" key="1">
    <source>
        <dbReference type="EMBL" id="RZU43713.1"/>
    </source>
</evidence>
<keyword evidence="2" id="KW-1185">Reference proteome</keyword>
<dbReference type="AlphaFoldDB" id="A0A4Q7Z2C1"/>
<name>A0A4Q7Z2C1_9BACT</name>
<dbReference type="InterPro" id="IPR029475">
    <property type="entry name" value="DUF6807"/>
</dbReference>